<reference evidence="3 4" key="1">
    <citation type="submission" date="2019-11" db="EMBL/GenBank/DDBJ databases">
        <title>Gracilibacillus salitolerans sp. nov., a moderate halophile isolated from a saline soil in northwest China.</title>
        <authorList>
            <person name="Gan L."/>
        </authorList>
    </citation>
    <scope>NUCLEOTIDE SEQUENCE [LARGE SCALE GENOMIC DNA]</scope>
    <source>
        <strain evidence="3 4">SCU50</strain>
    </source>
</reference>
<proteinExistence type="predicted"/>
<gene>
    <name evidence="3" type="ORF">GI584_03455</name>
</gene>
<organism evidence="3 4">
    <name type="scientific">Gracilibacillus salitolerans</name>
    <dbReference type="NCBI Taxonomy" id="2663022"/>
    <lineage>
        <taxon>Bacteria</taxon>
        <taxon>Bacillati</taxon>
        <taxon>Bacillota</taxon>
        <taxon>Bacilli</taxon>
        <taxon>Bacillales</taxon>
        <taxon>Bacillaceae</taxon>
        <taxon>Gracilibacillus</taxon>
    </lineage>
</organism>
<dbReference type="PANTHER" id="PTHR33745">
    <property type="entry name" value="RSBT ANTAGONIST PROTEIN RSBS-RELATED"/>
    <property type="match status" value="1"/>
</dbReference>
<dbReference type="Gene3D" id="1.10.490.10">
    <property type="entry name" value="Globins"/>
    <property type="match status" value="1"/>
</dbReference>
<keyword evidence="1" id="KW-0597">Phosphoprotein</keyword>
<dbReference type="RefSeq" id="WP_153790238.1">
    <property type="nucleotide sequence ID" value="NZ_CP045915.1"/>
</dbReference>
<dbReference type="InterPro" id="IPR014792">
    <property type="entry name" value="RsbRA_N"/>
</dbReference>
<dbReference type="Gene3D" id="3.30.750.24">
    <property type="entry name" value="STAS domain"/>
    <property type="match status" value="1"/>
</dbReference>
<sequence>MKNEYKIELLNDRSEIVEQWYTKFRQRDISVWNAEISEQVIEEISQKFAKIIFNHPEELEIEEELNQFSAKIVNLGWPLAYLTEGIQILRTICLCRLIEKNDDVNKYEFIDMMEEVNGWVDPIKNKLIHTYSTHWMDMVSKQKIVLEELSSPLIPVVEGITIMPLIGTIEEERGQLINQKLLTGVVEHRSEVVLLDITGVPTVDTMVAHYIVKAAEAVRLIGTTCILVGIRPEISQTISNLGIDLSKFITKSSLKQGFEKALKITNRELNTKNQQAANTVKDIIHSLKLPSLPTEK</sequence>
<dbReference type="InterPro" id="IPR002645">
    <property type="entry name" value="STAS_dom"/>
</dbReference>
<dbReference type="InterPro" id="IPR051932">
    <property type="entry name" value="Bact_StressResp_Reg"/>
</dbReference>
<accession>A0A5Q2TG93</accession>
<dbReference type="InterPro" id="IPR012292">
    <property type="entry name" value="Globin/Proto"/>
</dbReference>
<dbReference type="Pfam" id="PF01740">
    <property type="entry name" value="STAS"/>
    <property type="match status" value="1"/>
</dbReference>
<evidence type="ECO:0000256" key="1">
    <source>
        <dbReference type="ARBA" id="ARBA00022553"/>
    </source>
</evidence>
<dbReference type="AlphaFoldDB" id="A0A5Q2TG93"/>
<dbReference type="GO" id="GO:0019825">
    <property type="term" value="F:oxygen binding"/>
    <property type="evidence" value="ECO:0007669"/>
    <property type="project" value="InterPro"/>
</dbReference>
<dbReference type="CDD" id="cd07041">
    <property type="entry name" value="STAS_RsbR_RsbS_like"/>
    <property type="match status" value="1"/>
</dbReference>
<dbReference type="KEGG" id="grc:GI584_03455"/>
<feature type="domain" description="STAS" evidence="2">
    <location>
        <begin position="150"/>
        <end position="265"/>
    </location>
</feature>
<evidence type="ECO:0000313" key="4">
    <source>
        <dbReference type="Proteomes" id="UP000339690"/>
    </source>
</evidence>
<dbReference type="Proteomes" id="UP000339690">
    <property type="component" value="Chromosome"/>
</dbReference>
<dbReference type="EMBL" id="CP045915">
    <property type="protein sequence ID" value="QGH33151.1"/>
    <property type="molecule type" value="Genomic_DNA"/>
</dbReference>
<protein>
    <submittedName>
        <fullName evidence="3">STAS domain-containing protein</fullName>
    </submittedName>
</protein>
<dbReference type="SUPFAM" id="SSF52091">
    <property type="entry name" value="SpoIIaa-like"/>
    <property type="match status" value="1"/>
</dbReference>
<name>A0A5Q2TG93_9BACI</name>
<evidence type="ECO:0000313" key="3">
    <source>
        <dbReference type="EMBL" id="QGH33151.1"/>
    </source>
</evidence>
<keyword evidence="4" id="KW-1185">Reference proteome</keyword>
<dbReference type="Pfam" id="PF08678">
    <property type="entry name" value="Rsbr_N"/>
    <property type="match status" value="1"/>
</dbReference>
<evidence type="ECO:0000259" key="2">
    <source>
        <dbReference type="PROSITE" id="PS50801"/>
    </source>
</evidence>
<dbReference type="GO" id="GO:0020037">
    <property type="term" value="F:heme binding"/>
    <property type="evidence" value="ECO:0007669"/>
    <property type="project" value="InterPro"/>
</dbReference>
<dbReference type="PROSITE" id="PS50801">
    <property type="entry name" value="STAS"/>
    <property type="match status" value="1"/>
</dbReference>
<dbReference type="InterPro" id="IPR036513">
    <property type="entry name" value="STAS_dom_sf"/>
</dbReference>
<dbReference type="PANTHER" id="PTHR33745:SF3">
    <property type="entry name" value="RSBT CO-ANTAGONIST PROTEIN RSBRC"/>
    <property type="match status" value="1"/>
</dbReference>